<dbReference type="InterPro" id="IPR059052">
    <property type="entry name" value="HH_YbhG-like"/>
</dbReference>
<gene>
    <name evidence="5" type="ORF">GLIP_0360</name>
</gene>
<dbReference type="Proteomes" id="UP000006334">
    <property type="component" value="Unassembled WGS sequence"/>
</dbReference>
<feature type="coiled-coil region" evidence="3">
    <location>
        <begin position="117"/>
        <end position="144"/>
    </location>
</feature>
<dbReference type="GO" id="GO:0030313">
    <property type="term" value="C:cell envelope"/>
    <property type="evidence" value="ECO:0007669"/>
    <property type="project" value="UniProtKB-SubCell"/>
</dbReference>
<organism evidence="5 6">
    <name type="scientific">Aliiglaciecola lipolytica E3</name>
    <dbReference type="NCBI Taxonomy" id="1127673"/>
    <lineage>
        <taxon>Bacteria</taxon>
        <taxon>Pseudomonadati</taxon>
        <taxon>Pseudomonadota</taxon>
        <taxon>Gammaproteobacteria</taxon>
        <taxon>Alteromonadales</taxon>
        <taxon>Alteromonadaceae</taxon>
        <taxon>Aliiglaciecola</taxon>
    </lineage>
</organism>
<name>K6Y412_9ALTE</name>
<protein>
    <submittedName>
        <fullName evidence="5">HlyD family secretion protein</fullName>
    </submittedName>
</protein>
<dbReference type="EMBL" id="BAEN01000014">
    <property type="protein sequence ID" value="GAC13007.1"/>
    <property type="molecule type" value="Genomic_DNA"/>
</dbReference>
<dbReference type="RefSeq" id="WP_008842827.1">
    <property type="nucleotide sequence ID" value="NZ_BAEN01000014.1"/>
</dbReference>
<evidence type="ECO:0000256" key="1">
    <source>
        <dbReference type="ARBA" id="ARBA00004196"/>
    </source>
</evidence>
<dbReference type="InterPro" id="IPR050465">
    <property type="entry name" value="UPF0194_transport"/>
</dbReference>
<accession>K6Y412</accession>
<reference evidence="5 6" key="1">
    <citation type="journal article" date="2017" name="Antonie Van Leeuwenhoek">
        <title>Rhizobium rhizosphaerae sp. nov., a novel species isolated from rice rhizosphere.</title>
        <authorList>
            <person name="Zhao J.J."/>
            <person name="Zhang J."/>
            <person name="Zhang R.J."/>
            <person name="Zhang C.W."/>
            <person name="Yin H.Q."/>
            <person name="Zhang X.X."/>
        </authorList>
    </citation>
    <scope>NUCLEOTIDE SEQUENCE [LARGE SCALE GENOMIC DNA]</scope>
    <source>
        <strain evidence="5 6">E3</strain>
    </source>
</reference>
<dbReference type="PANTHER" id="PTHR32347:SF29">
    <property type="entry name" value="UPF0194 MEMBRANE PROTEIN YBHG"/>
    <property type="match status" value="1"/>
</dbReference>
<dbReference type="SUPFAM" id="SSF111369">
    <property type="entry name" value="HlyD-like secretion proteins"/>
    <property type="match status" value="1"/>
</dbReference>
<dbReference type="Gene3D" id="2.40.50.100">
    <property type="match status" value="1"/>
</dbReference>
<evidence type="ECO:0000256" key="3">
    <source>
        <dbReference type="SAM" id="Coils"/>
    </source>
</evidence>
<dbReference type="PANTHER" id="PTHR32347">
    <property type="entry name" value="EFFLUX SYSTEM COMPONENT YKNX-RELATED"/>
    <property type="match status" value="1"/>
</dbReference>
<keyword evidence="2 3" id="KW-0175">Coiled coil</keyword>
<evidence type="ECO:0000313" key="5">
    <source>
        <dbReference type="EMBL" id="GAC13007.1"/>
    </source>
</evidence>
<dbReference type="eggNOG" id="COG0845">
    <property type="taxonomic scope" value="Bacteria"/>
</dbReference>
<dbReference type="STRING" id="1127673.GLIP_0360"/>
<dbReference type="AlphaFoldDB" id="K6Y412"/>
<proteinExistence type="predicted"/>
<comment type="subcellular location">
    <subcellularLocation>
        <location evidence="1">Cell envelope</location>
    </subcellularLocation>
</comment>
<evidence type="ECO:0000259" key="4">
    <source>
        <dbReference type="Pfam" id="PF25881"/>
    </source>
</evidence>
<comment type="caution">
    <text evidence="5">The sequence shown here is derived from an EMBL/GenBank/DDBJ whole genome shotgun (WGS) entry which is preliminary data.</text>
</comment>
<evidence type="ECO:0000256" key="2">
    <source>
        <dbReference type="ARBA" id="ARBA00023054"/>
    </source>
</evidence>
<dbReference type="PROSITE" id="PS51257">
    <property type="entry name" value="PROKAR_LIPOPROTEIN"/>
    <property type="match status" value="1"/>
</dbReference>
<dbReference type="Gene3D" id="1.10.287.470">
    <property type="entry name" value="Helix hairpin bin"/>
    <property type="match status" value="2"/>
</dbReference>
<dbReference type="Pfam" id="PF25881">
    <property type="entry name" value="HH_YBHG"/>
    <property type="match status" value="1"/>
</dbReference>
<feature type="domain" description="YbhG-like alpha-helical hairpin" evidence="4">
    <location>
        <begin position="87"/>
        <end position="211"/>
    </location>
</feature>
<sequence length="332" mass="36308">MHRMLYNLRYLAISQTITSRISIVGILTLSMLIGCQKNMNGFALGTLERDRIAHTATANEIVIELPVDQGQQVQKGDVLVKLDNQLQSALTRKAEAYVLEAQANLNKLRNGARPEEVAAANAKLEGAKAALTESEAAYSRAQNLISQKLVSQAALDQARATRDANSAAVHEAEEALLILTNGTRPEDLAMAEAKLAIMQAALASENRKLDDLTIVATRDGRLDNLPWNLGERVTMGSPVAIVLAGKAPYARVYVPEPYRVNLKTGDRLQVHIDGVAQTIEGTLRWISIEPAFTPYYALNQEERARLMYLAEVQLPDKYADLANGVAVQVELP</sequence>
<evidence type="ECO:0000313" key="6">
    <source>
        <dbReference type="Proteomes" id="UP000006334"/>
    </source>
</evidence>
<keyword evidence="6" id="KW-1185">Reference proteome</keyword>